<feature type="domain" description="DUF7702" evidence="2">
    <location>
        <begin position="41"/>
        <end position="299"/>
    </location>
</feature>
<evidence type="ECO:0000313" key="4">
    <source>
        <dbReference type="Proteomes" id="UP000076871"/>
    </source>
</evidence>
<evidence type="ECO:0000256" key="1">
    <source>
        <dbReference type="SAM" id="Phobius"/>
    </source>
</evidence>
<feature type="transmembrane region" description="Helical" evidence="1">
    <location>
        <begin position="149"/>
        <end position="169"/>
    </location>
</feature>
<dbReference type="PANTHER" id="PTHR42109:SF2">
    <property type="entry name" value="INTEGRAL MEMBRANE PROTEIN"/>
    <property type="match status" value="1"/>
</dbReference>
<feature type="transmembrane region" description="Helical" evidence="1">
    <location>
        <begin position="189"/>
        <end position="207"/>
    </location>
</feature>
<dbReference type="STRING" id="1314785.A0A165E5A7"/>
<keyword evidence="1" id="KW-0812">Transmembrane</keyword>
<accession>A0A165E5A7</accession>
<evidence type="ECO:0000313" key="3">
    <source>
        <dbReference type="EMBL" id="KZT06263.1"/>
    </source>
</evidence>
<organism evidence="3 4">
    <name type="scientific">Laetiporus sulphureus 93-53</name>
    <dbReference type="NCBI Taxonomy" id="1314785"/>
    <lineage>
        <taxon>Eukaryota</taxon>
        <taxon>Fungi</taxon>
        <taxon>Dikarya</taxon>
        <taxon>Basidiomycota</taxon>
        <taxon>Agaricomycotina</taxon>
        <taxon>Agaricomycetes</taxon>
        <taxon>Polyporales</taxon>
        <taxon>Laetiporus</taxon>
    </lineage>
</organism>
<dbReference type="OrthoDB" id="2560628at2759"/>
<proteinExistence type="predicted"/>
<dbReference type="AlphaFoldDB" id="A0A165E5A7"/>
<keyword evidence="1" id="KW-1133">Transmembrane helix</keyword>
<feature type="transmembrane region" description="Helical" evidence="1">
    <location>
        <begin position="276"/>
        <end position="301"/>
    </location>
</feature>
<gene>
    <name evidence="3" type="ORF">LAESUDRAFT_653709</name>
</gene>
<dbReference type="PANTHER" id="PTHR42109">
    <property type="entry name" value="UNPLACED GENOMIC SCAFFOLD UM_SCAF_CONTIG_1.265, WHOLE GENOME SHOTGUN SEQUENCE"/>
    <property type="match status" value="1"/>
</dbReference>
<evidence type="ECO:0000259" key="2">
    <source>
        <dbReference type="Pfam" id="PF24800"/>
    </source>
</evidence>
<feature type="transmembrane region" description="Helical" evidence="1">
    <location>
        <begin position="219"/>
        <end position="239"/>
    </location>
</feature>
<name>A0A165E5A7_9APHY</name>
<dbReference type="Proteomes" id="UP000076871">
    <property type="component" value="Unassembled WGS sequence"/>
</dbReference>
<reference evidence="3 4" key="1">
    <citation type="journal article" date="2016" name="Mol. Biol. Evol.">
        <title>Comparative Genomics of Early-Diverging Mushroom-Forming Fungi Provides Insights into the Origins of Lignocellulose Decay Capabilities.</title>
        <authorList>
            <person name="Nagy L.G."/>
            <person name="Riley R."/>
            <person name="Tritt A."/>
            <person name="Adam C."/>
            <person name="Daum C."/>
            <person name="Floudas D."/>
            <person name="Sun H."/>
            <person name="Yadav J.S."/>
            <person name="Pangilinan J."/>
            <person name="Larsson K.H."/>
            <person name="Matsuura K."/>
            <person name="Barry K."/>
            <person name="Labutti K."/>
            <person name="Kuo R."/>
            <person name="Ohm R.A."/>
            <person name="Bhattacharya S.S."/>
            <person name="Shirouzu T."/>
            <person name="Yoshinaga Y."/>
            <person name="Martin F.M."/>
            <person name="Grigoriev I.V."/>
            <person name="Hibbett D.S."/>
        </authorList>
    </citation>
    <scope>NUCLEOTIDE SEQUENCE [LARGE SCALE GENOMIC DNA]</scope>
    <source>
        <strain evidence="3 4">93-53</strain>
    </source>
</reference>
<dbReference type="InterPro" id="IPR056119">
    <property type="entry name" value="DUF7702"/>
</dbReference>
<protein>
    <recommendedName>
        <fullName evidence="2">DUF7702 domain-containing protein</fullName>
    </recommendedName>
</protein>
<sequence length="328" mass="35588">MVALAGRDSELAVRSHYFQPWHYHVSDATATTDSSSKWTFDARGDIAIAELVVYVPVLVVALMLVLRHGLARRAGWVFLVILSIIRIIGAATNIASERDGNSDKTLIIIYSVMEASGVSPLLLATAGFLQTACADSLDDQPLVARALRLMSLLGTVALALAIAGGVTAGQATTESSLTQGTNLRHIGDILFVVLFGLICLMLGYCWMNRERILKFRRRLITGTSIAIPFLGIRVLYSLLSAYAPLTESISSDGKVTAVSSDSPLARFNGLSGSWEIYLFMSVLMEFIVVLIYLVVGLSVPLQNEADYARGRLADAWDADDDDTRKLKS</sequence>
<feature type="transmembrane region" description="Helical" evidence="1">
    <location>
        <begin position="46"/>
        <end position="66"/>
    </location>
</feature>
<keyword evidence="4" id="KW-1185">Reference proteome</keyword>
<feature type="transmembrane region" description="Helical" evidence="1">
    <location>
        <begin position="75"/>
        <end position="95"/>
    </location>
</feature>
<dbReference type="InParanoid" id="A0A165E5A7"/>
<dbReference type="RefSeq" id="XP_040764003.1">
    <property type="nucleotide sequence ID" value="XM_040904444.1"/>
</dbReference>
<dbReference type="Pfam" id="PF24800">
    <property type="entry name" value="DUF7702"/>
    <property type="match status" value="1"/>
</dbReference>
<keyword evidence="1" id="KW-0472">Membrane</keyword>
<dbReference type="GeneID" id="63821474"/>
<feature type="transmembrane region" description="Helical" evidence="1">
    <location>
        <begin position="107"/>
        <end position="129"/>
    </location>
</feature>
<dbReference type="EMBL" id="KV427625">
    <property type="protein sequence ID" value="KZT06263.1"/>
    <property type="molecule type" value="Genomic_DNA"/>
</dbReference>